<dbReference type="InterPro" id="IPR057520">
    <property type="entry name" value="GRHL1/CP2_C"/>
</dbReference>
<evidence type="ECO:0000313" key="4">
    <source>
        <dbReference type="Proteomes" id="UP001162164"/>
    </source>
</evidence>
<comment type="caution">
    <text evidence="3">The sequence shown here is derived from an EMBL/GenBank/DDBJ whole genome shotgun (WGS) entry which is preliminary data.</text>
</comment>
<organism evidence="3 4">
    <name type="scientific">Molorchus minor</name>
    <dbReference type="NCBI Taxonomy" id="1323400"/>
    <lineage>
        <taxon>Eukaryota</taxon>
        <taxon>Metazoa</taxon>
        <taxon>Ecdysozoa</taxon>
        <taxon>Arthropoda</taxon>
        <taxon>Hexapoda</taxon>
        <taxon>Insecta</taxon>
        <taxon>Pterygota</taxon>
        <taxon>Neoptera</taxon>
        <taxon>Endopterygota</taxon>
        <taxon>Coleoptera</taxon>
        <taxon>Polyphaga</taxon>
        <taxon>Cucujiformia</taxon>
        <taxon>Chrysomeloidea</taxon>
        <taxon>Cerambycidae</taxon>
        <taxon>Lamiinae</taxon>
        <taxon>Monochamini</taxon>
        <taxon>Molorchus</taxon>
    </lineage>
</organism>
<dbReference type="Proteomes" id="UP001162164">
    <property type="component" value="Unassembled WGS sequence"/>
</dbReference>
<accession>A0ABQ9IYT0</accession>
<dbReference type="EMBL" id="JAPWTJ010001964">
    <property type="protein sequence ID" value="KAJ8968553.1"/>
    <property type="molecule type" value="Genomic_DNA"/>
</dbReference>
<feature type="domain" description="GRHL1/CP2 C-terminal" evidence="2">
    <location>
        <begin position="211"/>
        <end position="297"/>
    </location>
</feature>
<evidence type="ECO:0000259" key="2">
    <source>
        <dbReference type="Pfam" id="PF25416"/>
    </source>
</evidence>
<dbReference type="InterPro" id="IPR040167">
    <property type="entry name" value="TF_CP2-like"/>
</dbReference>
<dbReference type="PANTHER" id="PTHR11037:SF21">
    <property type="entry name" value="GEMINI, ISOFORM C"/>
    <property type="match status" value="1"/>
</dbReference>
<evidence type="ECO:0000313" key="3">
    <source>
        <dbReference type="EMBL" id="KAJ8968553.1"/>
    </source>
</evidence>
<dbReference type="PANTHER" id="PTHR11037">
    <property type="entry name" value="TRANSCRIPTION FACTOR CP2"/>
    <property type="match status" value="1"/>
</dbReference>
<keyword evidence="4" id="KW-1185">Reference proteome</keyword>
<dbReference type="InterPro" id="IPR041418">
    <property type="entry name" value="SAM_3"/>
</dbReference>
<reference evidence="3" key="1">
    <citation type="journal article" date="2023" name="Insect Mol. Biol.">
        <title>Genome sequencing provides insights into the evolution of gene families encoding plant cell wall-degrading enzymes in longhorned beetles.</title>
        <authorList>
            <person name="Shin N.R."/>
            <person name="Okamura Y."/>
            <person name="Kirsch R."/>
            <person name="Pauchet Y."/>
        </authorList>
    </citation>
    <scope>NUCLEOTIDE SEQUENCE</scope>
    <source>
        <strain evidence="3">MMC_N1</strain>
    </source>
</reference>
<evidence type="ECO:0000259" key="1">
    <source>
        <dbReference type="Pfam" id="PF18016"/>
    </source>
</evidence>
<feature type="domain" description="SAM" evidence="1">
    <location>
        <begin position="143"/>
        <end position="205"/>
    </location>
</feature>
<dbReference type="Pfam" id="PF25416">
    <property type="entry name" value="GRHL1_C"/>
    <property type="match status" value="1"/>
</dbReference>
<gene>
    <name evidence="3" type="ORF">NQ317_001751</name>
</gene>
<dbReference type="Pfam" id="PF18016">
    <property type="entry name" value="SAM_3"/>
    <property type="match status" value="1"/>
</dbReference>
<dbReference type="SUPFAM" id="SSF47769">
    <property type="entry name" value="SAM/Pointed domain"/>
    <property type="match status" value="1"/>
</dbReference>
<dbReference type="Gene3D" id="1.10.150.50">
    <property type="entry name" value="Transcription Factor, Ets-1"/>
    <property type="match status" value="1"/>
</dbReference>
<evidence type="ECO:0008006" key="5">
    <source>
        <dbReference type="Google" id="ProtNLM"/>
    </source>
</evidence>
<name>A0ABQ9IYT0_9CUCU</name>
<proteinExistence type="predicted"/>
<sequence>MASRETSNIFLLIHTITVTESDYVVQAQFFHTIPENATQLSNARLVGGRMRLRIHPSLRGNRSKVNFQRLNAPSLKTLMKRNSSNIKHHLRAMQIGPQIQRNHLVPRIENGLGDMTSSIIPQNAVSGSIPEKKESLVTNSFGNNVQLTAHSSPGETAQWLTANRFEKYVPTFERFSGDDMLRMSRDDLTQICGDADGIRLHNALHLKTIAPKLKIYVCRENSTVFNAIFLSAHSNIELLQKLSLMIGVSESQVRDIYMEGPHSIHVQLSNDLLQHIKEETMFSLEVMQDNNSYIFLLKRAVK</sequence>
<dbReference type="InterPro" id="IPR013761">
    <property type="entry name" value="SAM/pointed_sf"/>
</dbReference>
<protein>
    <recommendedName>
        <fullName evidence="5">SAM domain-containing protein</fullName>
    </recommendedName>
</protein>